<feature type="transmembrane region" description="Helical" evidence="1">
    <location>
        <begin position="30"/>
        <end position="48"/>
    </location>
</feature>
<keyword evidence="1" id="KW-1133">Transmembrane helix</keyword>
<dbReference type="EMBL" id="CADCXU010020558">
    <property type="protein sequence ID" value="CAB0008672.1"/>
    <property type="molecule type" value="Genomic_DNA"/>
</dbReference>
<evidence type="ECO:0000256" key="1">
    <source>
        <dbReference type="SAM" id="Phobius"/>
    </source>
</evidence>
<organism evidence="2 3">
    <name type="scientific">Nesidiocoris tenuis</name>
    <dbReference type="NCBI Taxonomy" id="355587"/>
    <lineage>
        <taxon>Eukaryota</taxon>
        <taxon>Metazoa</taxon>
        <taxon>Ecdysozoa</taxon>
        <taxon>Arthropoda</taxon>
        <taxon>Hexapoda</taxon>
        <taxon>Insecta</taxon>
        <taxon>Pterygota</taxon>
        <taxon>Neoptera</taxon>
        <taxon>Paraneoptera</taxon>
        <taxon>Hemiptera</taxon>
        <taxon>Heteroptera</taxon>
        <taxon>Panheteroptera</taxon>
        <taxon>Cimicomorpha</taxon>
        <taxon>Miridae</taxon>
        <taxon>Dicyphina</taxon>
        <taxon>Nesidiocoris</taxon>
    </lineage>
</organism>
<reference evidence="2 3" key="1">
    <citation type="submission" date="2020-02" db="EMBL/GenBank/DDBJ databases">
        <authorList>
            <person name="Ferguson B K."/>
        </authorList>
    </citation>
    <scope>NUCLEOTIDE SEQUENCE [LARGE SCALE GENOMIC DNA]</scope>
</reference>
<evidence type="ECO:0000313" key="3">
    <source>
        <dbReference type="Proteomes" id="UP000479000"/>
    </source>
</evidence>
<name>A0A6H5H080_9HEMI</name>
<evidence type="ECO:0000313" key="2">
    <source>
        <dbReference type="EMBL" id="CAB0008672.1"/>
    </source>
</evidence>
<keyword evidence="1" id="KW-0472">Membrane</keyword>
<accession>A0A6H5H080</accession>
<dbReference type="Proteomes" id="UP000479000">
    <property type="component" value="Unassembled WGS sequence"/>
</dbReference>
<dbReference type="AlphaFoldDB" id="A0A6H5H080"/>
<protein>
    <submittedName>
        <fullName evidence="2">Uncharacterized protein</fullName>
    </submittedName>
</protein>
<keyword evidence="1" id="KW-0812">Transmembrane</keyword>
<proteinExistence type="predicted"/>
<keyword evidence="3" id="KW-1185">Reference proteome</keyword>
<gene>
    <name evidence="2" type="ORF">NTEN_LOCUS13918</name>
</gene>
<sequence length="55" mass="6743">MQSIFAYLSASQLNRILLSFRQLRQLNRRIGTRIFFSVYLFIFLRTYCVHKNERI</sequence>